<gene>
    <name evidence="3" type="ORF">ACFP56_11365</name>
</gene>
<protein>
    <submittedName>
        <fullName evidence="3">Copper amine oxidase N-terminal domain-containing protein</fullName>
    </submittedName>
</protein>
<keyword evidence="1" id="KW-0732">Signal</keyword>
<feature type="domain" description="Copper amine oxidase-like N-terminal" evidence="2">
    <location>
        <begin position="412"/>
        <end position="505"/>
    </location>
</feature>
<feature type="chain" id="PRO_5045732216" evidence="1">
    <location>
        <begin position="26"/>
        <end position="674"/>
    </location>
</feature>
<sequence length="674" mass="74455">MKKALLTVIMFCLVAVGLPVSLAEAAPKTASVKLVDQDAILLEDGTLWLKRLWEPTGYKKYETDFTTIFIGSNMKSYALNSKGELVYWENSKDPVVDKKQNNIKQLDGYDYLKNDGTVWDVYGQKNEKIKDAVLIGTADNEILYVNNQGEIRITSSIYLLDKVDDPSSVVAMEGYSNRYAAYLDKNGKVVAADLTALFFNTNDYPYSPVTVTEDAVDISFHSSGALIVTKKDGTVWLTDPSASSKDRFKLTSQVTEIKNAVQTSLYYGTLVDDPNAGRNANQDIIVNTGRNVPQWLVKHKDGSWKVYRDGQVFNIESPVVSGLTITASSTKPSVGDKLSFKIVQTYSNGYKENLPGKEAKLTFDKPYLVKALSDGTYKTLGVGETKVSVSANDNSKSTTVSISLSANLTGAISKDNTTYLPLVSVFKALGATISNKDSKTFDISLGDQKLQLKTGQKKAKLNGKDITLNQPVQVLNGSTVFPASLLTKASIAKIEWDKKYKKMKISIGKASMVVESSETAAIEKKEKQGSLSQFINKSYWVNRYSNWERFMKLTVTDIVPAGGDNFDVVFKSAGGKTYTMGSTSRDFVSSILNDQYTFLPFDPYKKYNWSASTWKLIKAEKVAVGMSKTQVELSWGRPSSTSKLTSNGFTVEVWRYGTQYVSFTNGIVQSIYTL</sequence>
<dbReference type="EMBL" id="JBHSTE010000003">
    <property type="protein sequence ID" value="MFC6333224.1"/>
    <property type="molecule type" value="Genomic_DNA"/>
</dbReference>
<dbReference type="InterPro" id="IPR012854">
    <property type="entry name" value="Cu_amine_oxidase-like_N"/>
</dbReference>
<dbReference type="SUPFAM" id="SSF55383">
    <property type="entry name" value="Copper amine oxidase, domain N"/>
    <property type="match status" value="1"/>
</dbReference>
<evidence type="ECO:0000313" key="3">
    <source>
        <dbReference type="EMBL" id="MFC6333224.1"/>
    </source>
</evidence>
<organism evidence="3 4">
    <name type="scientific">Paenibacillus septentrionalis</name>
    <dbReference type="NCBI Taxonomy" id="429342"/>
    <lineage>
        <taxon>Bacteria</taxon>
        <taxon>Bacillati</taxon>
        <taxon>Bacillota</taxon>
        <taxon>Bacilli</taxon>
        <taxon>Bacillales</taxon>
        <taxon>Paenibacillaceae</taxon>
        <taxon>Paenibacillus</taxon>
    </lineage>
</organism>
<evidence type="ECO:0000259" key="2">
    <source>
        <dbReference type="Pfam" id="PF07833"/>
    </source>
</evidence>
<comment type="caution">
    <text evidence="3">The sequence shown here is derived from an EMBL/GenBank/DDBJ whole genome shotgun (WGS) entry which is preliminary data.</text>
</comment>
<evidence type="ECO:0000313" key="4">
    <source>
        <dbReference type="Proteomes" id="UP001596233"/>
    </source>
</evidence>
<reference evidence="4" key="1">
    <citation type="journal article" date="2019" name="Int. J. Syst. Evol. Microbiol.">
        <title>The Global Catalogue of Microorganisms (GCM) 10K type strain sequencing project: providing services to taxonomists for standard genome sequencing and annotation.</title>
        <authorList>
            <consortium name="The Broad Institute Genomics Platform"/>
            <consortium name="The Broad Institute Genome Sequencing Center for Infectious Disease"/>
            <person name="Wu L."/>
            <person name="Ma J."/>
        </authorList>
    </citation>
    <scope>NUCLEOTIDE SEQUENCE [LARGE SCALE GENOMIC DNA]</scope>
    <source>
        <strain evidence="4">PCU 280</strain>
    </source>
</reference>
<name>A0ABW1V359_9BACL</name>
<feature type="signal peptide" evidence="1">
    <location>
        <begin position="1"/>
        <end position="25"/>
    </location>
</feature>
<keyword evidence="4" id="KW-1185">Reference proteome</keyword>
<dbReference type="Pfam" id="PF07833">
    <property type="entry name" value="Cu_amine_oxidN1"/>
    <property type="match status" value="1"/>
</dbReference>
<accession>A0ABW1V359</accession>
<dbReference type="Proteomes" id="UP001596233">
    <property type="component" value="Unassembled WGS sequence"/>
</dbReference>
<dbReference type="Gene3D" id="3.30.457.10">
    <property type="entry name" value="Copper amine oxidase-like, N-terminal domain"/>
    <property type="match status" value="1"/>
</dbReference>
<dbReference type="Gene3D" id="2.60.40.1080">
    <property type="match status" value="1"/>
</dbReference>
<proteinExistence type="predicted"/>
<evidence type="ECO:0000256" key="1">
    <source>
        <dbReference type="SAM" id="SignalP"/>
    </source>
</evidence>
<dbReference type="RefSeq" id="WP_379234457.1">
    <property type="nucleotide sequence ID" value="NZ_JBHSTE010000003.1"/>
</dbReference>
<dbReference type="InterPro" id="IPR036582">
    <property type="entry name" value="Mao_N_sf"/>
</dbReference>